<evidence type="ECO:0000313" key="6">
    <source>
        <dbReference type="EMBL" id="MBR8645531.1"/>
    </source>
</evidence>
<dbReference type="PANTHER" id="PTHR43605:SF10">
    <property type="entry name" value="ACYL-COA SYNTHETASE MEDIUM CHAIN FAMILY MEMBER 3"/>
    <property type="match status" value="1"/>
</dbReference>
<dbReference type="GO" id="GO:0015645">
    <property type="term" value="F:fatty acid ligase activity"/>
    <property type="evidence" value="ECO:0007669"/>
    <property type="project" value="TreeGrafter"/>
</dbReference>
<dbReference type="GO" id="GO:0006633">
    <property type="term" value="P:fatty acid biosynthetic process"/>
    <property type="evidence" value="ECO:0007669"/>
    <property type="project" value="TreeGrafter"/>
</dbReference>
<keyword evidence="4" id="KW-0067">ATP-binding</keyword>
<evidence type="ECO:0000256" key="1">
    <source>
        <dbReference type="ARBA" id="ARBA00006432"/>
    </source>
</evidence>
<dbReference type="InterPro" id="IPR045851">
    <property type="entry name" value="AMP-bd_C_sf"/>
</dbReference>
<dbReference type="GO" id="GO:0004321">
    <property type="term" value="F:fatty-acyl-CoA synthase activity"/>
    <property type="evidence" value="ECO:0007669"/>
    <property type="project" value="TreeGrafter"/>
</dbReference>
<evidence type="ECO:0000256" key="4">
    <source>
        <dbReference type="ARBA" id="ARBA00022840"/>
    </source>
</evidence>
<dbReference type="Proteomes" id="UP000680045">
    <property type="component" value="Unassembled WGS sequence"/>
</dbReference>
<evidence type="ECO:0000259" key="5">
    <source>
        <dbReference type="Pfam" id="PF13193"/>
    </source>
</evidence>
<proteinExistence type="inferred from homology"/>
<keyword evidence="2" id="KW-0436">Ligase</keyword>
<dbReference type="PANTHER" id="PTHR43605">
    <property type="entry name" value="ACYL-COENZYME A SYNTHETASE"/>
    <property type="match status" value="1"/>
</dbReference>
<accession>A0A941FRN0</accession>
<comment type="similarity">
    <text evidence="1">Belongs to the ATP-dependent AMP-binding enzyme family.</text>
</comment>
<keyword evidence="3" id="KW-0547">Nucleotide-binding</keyword>
<dbReference type="AlphaFoldDB" id="A0A941FRN0"/>
<dbReference type="InterPro" id="IPR051087">
    <property type="entry name" value="Mitochondrial_ACSM"/>
</dbReference>
<dbReference type="EMBL" id="JAGTPW010000038">
    <property type="protein sequence ID" value="MBR8645531.1"/>
    <property type="molecule type" value="Genomic_DNA"/>
</dbReference>
<dbReference type="Pfam" id="PF13193">
    <property type="entry name" value="AMP-binding_C"/>
    <property type="match status" value="1"/>
</dbReference>
<dbReference type="GO" id="GO:0006637">
    <property type="term" value="P:acyl-CoA metabolic process"/>
    <property type="evidence" value="ECO:0007669"/>
    <property type="project" value="TreeGrafter"/>
</dbReference>
<gene>
    <name evidence="6" type="ORF">KEH51_19740</name>
</gene>
<dbReference type="InterPro" id="IPR025110">
    <property type="entry name" value="AMP-bd_C"/>
</dbReference>
<dbReference type="SUPFAM" id="SSF56801">
    <property type="entry name" value="Acetyl-CoA synthetase-like"/>
    <property type="match status" value="1"/>
</dbReference>
<protein>
    <recommendedName>
        <fullName evidence="5">AMP-binding enzyme C-terminal domain-containing protein</fullName>
    </recommendedName>
</protein>
<dbReference type="GO" id="GO:0005524">
    <property type="term" value="F:ATP binding"/>
    <property type="evidence" value="ECO:0007669"/>
    <property type="project" value="UniProtKB-KW"/>
</dbReference>
<dbReference type="Gene3D" id="3.30.300.30">
    <property type="match status" value="1"/>
</dbReference>
<name>A0A941FRN0_9BACI</name>
<feature type="domain" description="AMP-binding enzyme C-terminal" evidence="5">
    <location>
        <begin position="13"/>
        <end position="46"/>
    </location>
</feature>
<sequence length="47" mass="5149">MIIVGGFNIYPQEVEGVLYEHPAIKEAAVVGIPHKEKGEIVKAFIIT</sequence>
<organism evidence="6 7">
    <name type="scientific">Peribacillus frigoritolerans</name>
    <dbReference type="NCBI Taxonomy" id="450367"/>
    <lineage>
        <taxon>Bacteria</taxon>
        <taxon>Bacillati</taxon>
        <taxon>Bacillota</taxon>
        <taxon>Bacilli</taxon>
        <taxon>Bacillales</taxon>
        <taxon>Bacillaceae</taxon>
        <taxon>Peribacillus</taxon>
    </lineage>
</organism>
<evidence type="ECO:0000313" key="7">
    <source>
        <dbReference type="Proteomes" id="UP000680045"/>
    </source>
</evidence>
<reference evidence="6" key="1">
    <citation type="submission" date="2021-04" db="EMBL/GenBank/DDBJ databases">
        <title>Whole genome sequencing of Enterococci isolates from hospitalized patients.</title>
        <authorList>
            <person name="Ogoti B.M."/>
            <person name="Onyambu F.G."/>
        </authorList>
    </citation>
    <scope>NUCLEOTIDE SEQUENCE</scope>
    <source>
        <strain evidence="6">242</strain>
    </source>
</reference>
<evidence type="ECO:0000256" key="2">
    <source>
        <dbReference type="ARBA" id="ARBA00022598"/>
    </source>
</evidence>
<evidence type="ECO:0000256" key="3">
    <source>
        <dbReference type="ARBA" id="ARBA00022741"/>
    </source>
</evidence>
<comment type="caution">
    <text evidence="6">The sequence shown here is derived from an EMBL/GenBank/DDBJ whole genome shotgun (WGS) entry which is preliminary data.</text>
</comment>